<comment type="catalytic activity">
    <reaction evidence="5">
        <text>a quinone + NADH + 5 H(+)(in) = a quinol + NAD(+) + 4 H(+)(out)</text>
        <dbReference type="Rhea" id="RHEA:57888"/>
        <dbReference type="ChEBI" id="CHEBI:15378"/>
        <dbReference type="ChEBI" id="CHEBI:24646"/>
        <dbReference type="ChEBI" id="CHEBI:57540"/>
        <dbReference type="ChEBI" id="CHEBI:57945"/>
        <dbReference type="ChEBI" id="CHEBI:132124"/>
    </reaction>
</comment>
<dbReference type="GO" id="GO:0012505">
    <property type="term" value="C:endomembrane system"/>
    <property type="evidence" value="ECO:0007669"/>
    <property type="project" value="UniProtKB-SubCell"/>
</dbReference>
<dbReference type="Pfam" id="PF00361">
    <property type="entry name" value="Proton_antipo_M"/>
    <property type="match status" value="1"/>
</dbReference>
<feature type="transmembrane region" description="Helical" evidence="5">
    <location>
        <begin position="439"/>
        <end position="459"/>
    </location>
</feature>
<feature type="transmembrane region" description="Helical" evidence="5">
    <location>
        <begin position="101"/>
        <end position="118"/>
    </location>
</feature>
<organism evidence="8 9">
    <name type="scientific">Flammeovirga pacifica</name>
    <dbReference type="NCBI Taxonomy" id="915059"/>
    <lineage>
        <taxon>Bacteria</taxon>
        <taxon>Pseudomonadati</taxon>
        <taxon>Bacteroidota</taxon>
        <taxon>Cytophagia</taxon>
        <taxon>Cytophagales</taxon>
        <taxon>Flammeovirgaceae</taxon>
        <taxon>Flammeovirga</taxon>
    </lineage>
</organism>
<keyword evidence="2 5" id="KW-0812">Transmembrane</keyword>
<comment type="subcellular location">
    <subcellularLocation>
        <location evidence="5">Cell membrane</location>
        <topology evidence="5">Multi-pass membrane protein</topology>
    </subcellularLocation>
    <subcellularLocation>
        <location evidence="1">Endomembrane system</location>
        <topology evidence="1">Multi-pass membrane protein</topology>
    </subcellularLocation>
    <subcellularLocation>
        <location evidence="6">Membrane</location>
        <topology evidence="6">Multi-pass membrane protein</topology>
    </subcellularLocation>
</comment>
<feature type="transmembrane region" description="Helical" evidence="5">
    <location>
        <begin position="352"/>
        <end position="374"/>
    </location>
</feature>
<feature type="transmembrane region" description="Helical" evidence="5">
    <location>
        <begin position="395"/>
        <end position="419"/>
    </location>
</feature>
<dbReference type="GO" id="GO:0048038">
    <property type="term" value="F:quinone binding"/>
    <property type="evidence" value="ECO:0007669"/>
    <property type="project" value="UniProtKB-KW"/>
</dbReference>
<name>A0A1S1YW89_FLAPC</name>
<keyword evidence="5" id="KW-0813">Transport</keyword>
<keyword evidence="9" id="KW-1185">Reference proteome</keyword>
<sequence length="502" mass="55941">MLVLIISKQLLGGKVMKELDIASKLDIITSSLPFLKSEIWITVLLLMVIIIDLLPLKMNRRHLYLIALLGVVLDIFVLQFLVEANHQTFTSFTIVNTEWTVKSRILLDVCALLFYYFLWSNKTRYGDNDKKLSGESEWITLSLGMLLGGHTLVISNDFIFAILSLELISLPSYILTAFKHNKVSTEAAIKYFLFGAVSTAITIYGVSLIYGITSGIDLPSLQTPPQTHSSLYVIGLIFITIGFLFKLSGFPMHIWVPDVYESAPIEAVAYFSTLPKVAAAVFLFHFFENVDIINNHYLGLFILIAAVASMFIGNLSALYQKSLRRLMGYSSIAHAGFILIACLNTAEISANALFYYLCTYVIANFAFFIFISEVEKEKGNDLLESIKGTGWNNASLVWGPAIVLVVISLIGLPPVAGFTAKVLIFTSLWDVYQINNDQFYMLAMILGLLNTAISIAYYIKIPFQIYDRNTKAGLQISALNKSIIFILGLGLFILFLVPAILL</sequence>
<feature type="transmembrane region" description="Helical" evidence="5">
    <location>
        <begin position="479"/>
        <end position="501"/>
    </location>
</feature>
<gene>
    <name evidence="5" type="primary">nuoN</name>
    <name evidence="8" type="ORF">NH26_02465</name>
</gene>
<dbReference type="InterPro" id="IPR001750">
    <property type="entry name" value="ND/Mrp_TM"/>
</dbReference>
<comment type="function">
    <text evidence="5">NDH-1 shuttles electrons from NADH, via FMN and iron-sulfur (Fe-S) centers, to quinones in the respiratory chain. The immediate electron acceptor for the enzyme in this species is believed to be a menaquinone. Couples the redox reaction to proton translocation (for every two electrons transferred, four hydrogen ions are translocated across the cytoplasmic membrane), and thus conserves the redox energy in a proton gradient.</text>
</comment>
<feature type="domain" description="NADH:quinone oxidoreductase/Mrp antiporter transmembrane" evidence="7">
    <location>
        <begin position="155"/>
        <end position="435"/>
    </location>
</feature>
<evidence type="ECO:0000256" key="6">
    <source>
        <dbReference type="RuleBase" id="RU000320"/>
    </source>
</evidence>
<accession>A0A1S1YW89</accession>
<feature type="transmembrane region" description="Helical" evidence="5">
    <location>
        <begin position="160"/>
        <end position="179"/>
    </location>
</feature>
<dbReference type="InterPro" id="IPR010096">
    <property type="entry name" value="NADH-Q_OxRdtase_suN/2"/>
</dbReference>
<feature type="transmembrane region" description="Helical" evidence="5">
    <location>
        <begin position="191"/>
        <end position="212"/>
    </location>
</feature>
<evidence type="ECO:0000256" key="1">
    <source>
        <dbReference type="ARBA" id="ARBA00004127"/>
    </source>
</evidence>
<comment type="similarity">
    <text evidence="5">Belongs to the complex I subunit 2 family.</text>
</comment>
<evidence type="ECO:0000259" key="7">
    <source>
        <dbReference type="Pfam" id="PF00361"/>
    </source>
</evidence>
<dbReference type="GO" id="GO:0050136">
    <property type="term" value="F:NADH dehydrogenase (quinone) (non-electrogenic) activity"/>
    <property type="evidence" value="ECO:0007669"/>
    <property type="project" value="UniProtKB-UniRule"/>
</dbReference>
<dbReference type="EC" id="7.1.1.-" evidence="5"/>
<feature type="transmembrane region" description="Helical" evidence="5">
    <location>
        <begin position="63"/>
        <end position="81"/>
    </location>
</feature>
<protein>
    <recommendedName>
        <fullName evidence="5">NADH-quinone oxidoreductase subunit N</fullName>
        <ecNumber evidence="5">7.1.1.-</ecNumber>
    </recommendedName>
    <alternativeName>
        <fullName evidence="5">NADH dehydrogenase I subunit N</fullName>
    </alternativeName>
    <alternativeName>
        <fullName evidence="5">NDH-1 subunit N</fullName>
    </alternativeName>
</protein>
<keyword evidence="5" id="KW-1003">Cell membrane</keyword>
<evidence type="ECO:0000256" key="3">
    <source>
        <dbReference type="ARBA" id="ARBA00022989"/>
    </source>
</evidence>
<evidence type="ECO:0000256" key="4">
    <source>
        <dbReference type="ARBA" id="ARBA00023136"/>
    </source>
</evidence>
<dbReference type="GO" id="GO:0008137">
    <property type="term" value="F:NADH dehydrogenase (ubiquinone) activity"/>
    <property type="evidence" value="ECO:0007669"/>
    <property type="project" value="InterPro"/>
</dbReference>
<feature type="transmembrane region" description="Helical" evidence="5">
    <location>
        <begin position="299"/>
        <end position="319"/>
    </location>
</feature>
<dbReference type="EMBL" id="JRYR02000001">
    <property type="protein sequence ID" value="OHX65289.1"/>
    <property type="molecule type" value="Genomic_DNA"/>
</dbReference>
<dbReference type="AlphaFoldDB" id="A0A1S1YW89"/>
<feature type="transmembrane region" description="Helical" evidence="5">
    <location>
        <begin position="232"/>
        <end position="256"/>
    </location>
</feature>
<feature type="transmembrane region" description="Helical" evidence="5">
    <location>
        <begin position="268"/>
        <end position="287"/>
    </location>
</feature>
<keyword evidence="3 5" id="KW-1133">Transmembrane helix</keyword>
<keyword evidence="5" id="KW-1278">Translocase</keyword>
<proteinExistence type="inferred from homology"/>
<feature type="transmembrane region" description="Helical" evidence="5">
    <location>
        <begin position="138"/>
        <end position="154"/>
    </location>
</feature>
<comment type="caution">
    <text evidence="8">The sequence shown here is derived from an EMBL/GenBank/DDBJ whole genome shotgun (WGS) entry which is preliminary data.</text>
</comment>
<dbReference type="STRING" id="915059.NH26_02465"/>
<keyword evidence="4 5" id="KW-0472">Membrane</keyword>
<keyword evidence="5" id="KW-0874">Quinone</keyword>
<dbReference type="GO" id="GO:0005886">
    <property type="term" value="C:plasma membrane"/>
    <property type="evidence" value="ECO:0007669"/>
    <property type="project" value="UniProtKB-SubCell"/>
</dbReference>
<dbReference type="PANTHER" id="PTHR22773">
    <property type="entry name" value="NADH DEHYDROGENASE"/>
    <property type="match status" value="1"/>
</dbReference>
<evidence type="ECO:0000256" key="5">
    <source>
        <dbReference type="HAMAP-Rule" id="MF_00445"/>
    </source>
</evidence>
<feature type="transmembrane region" description="Helical" evidence="5">
    <location>
        <begin position="326"/>
        <end position="346"/>
    </location>
</feature>
<feature type="transmembrane region" description="Helical" evidence="5">
    <location>
        <begin position="39"/>
        <end position="56"/>
    </location>
</feature>
<keyword evidence="5" id="KW-0520">NAD</keyword>
<reference evidence="8 9" key="1">
    <citation type="journal article" date="2012" name="Int. J. Syst. Evol. Microbiol.">
        <title>Flammeovirga pacifica sp. nov., isolated from deep-sea sediment.</title>
        <authorList>
            <person name="Xu H."/>
            <person name="Fu Y."/>
            <person name="Yang N."/>
            <person name="Ding Z."/>
            <person name="Lai Q."/>
            <person name="Zeng R."/>
        </authorList>
    </citation>
    <scope>NUCLEOTIDE SEQUENCE [LARGE SCALE GENOMIC DNA]</scope>
    <source>
        <strain evidence="9">DSM 24597 / LMG 26175 / WPAGA1</strain>
    </source>
</reference>
<dbReference type="Proteomes" id="UP000179797">
    <property type="component" value="Unassembled WGS sequence"/>
</dbReference>
<evidence type="ECO:0000313" key="9">
    <source>
        <dbReference type="Proteomes" id="UP000179797"/>
    </source>
</evidence>
<dbReference type="GO" id="GO:0042773">
    <property type="term" value="P:ATP synthesis coupled electron transport"/>
    <property type="evidence" value="ECO:0007669"/>
    <property type="project" value="InterPro"/>
</dbReference>
<evidence type="ECO:0000256" key="2">
    <source>
        <dbReference type="ARBA" id="ARBA00022692"/>
    </source>
</evidence>
<evidence type="ECO:0000313" key="8">
    <source>
        <dbReference type="EMBL" id="OHX65289.1"/>
    </source>
</evidence>
<comment type="subunit">
    <text evidence="5">NDH-1 is composed of 14 different subunits. Subunits NuoA, H, J, K, L, M, N constitute the membrane sector of the complex.</text>
</comment>
<dbReference type="HAMAP" id="MF_00445">
    <property type="entry name" value="NDH1_NuoN_1"/>
    <property type="match status" value="1"/>
</dbReference>